<gene>
    <name evidence="2" type="ORF">J2I46_18465</name>
</gene>
<accession>A0ABS3JKR1</accession>
<evidence type="ECO:0000256" key="1">
    <source>
        <dbReference type="SAM" id="MobiDB-lite"/>
    </source>
</evidence>
<keyword evidence="3" id="KW-1185">Reference proteome</keyword>
<dbReference type="RefSeq" id="WP_207330520.1">
    <property type="nucleotide sequence ID" value="NZ_JAFMYW010000005.1"/>
</dbReference>
<sequence>MSINRAYVDLLAAQDQQLNKLHQDHYVACERIKQMQQEHFDQTKYAVELERLEKAHAQEVKAVKARFEKEKQVLLKETPTPERKLEPEKPPAPEISDNQDLMTEMMVAKYRRKQQERQQQKGYDRDGPEL</sequence>
<feature type="region of interest" description="Disordered" evidence="1">
    <location>
        <begin position="75"/>
        <end position="130"/>
    </location>
</feature>
<comment type="caution">
    <text evidence="2">The sequence shown here is derived from an EMBL/GenBank/DDBJ whole genome shotgun (WGS) entry which is preliminary data.</text>
</comment>
<dbReference type="EMBL" id="JAFMYW010000005">
    <property type="protein sequence ID" value="MBO0950585.1"/>
    <property type="molecule type" value="Genomic_DNA"/>
</dbReference>
<reference evidence="2 3" key="1">
    <citation type="submission" date="2021-03" db="EMBL/GenBank/DDBJ databases">
        <title>Fibrella sp. HMF5405 genome sequencing and assembly.</title>
        <authorList>
            <person name="Kang H."/>
            <person name="Kim H."/>
            <person name="Bae S."/>
            <person name="Joh K."/>
        </authorList>
    </citation>
    <scope>NUCLEOTIDE SEQUENCE [LARGE SCALE GENOMIC DNA]</scope>
    <source>
        <strain evidence="2 3">HMF5405</strain>
    </source>
</reference>
<organism evidence="2 3">
    <name type="scientific">Fibrella forsythiae</name>
    <dbReference type="NCBI Taxonomy" id="2817061"/>
    <lineage>
        <taxon>Bacteria</taxon>
        <taxon>Pseudomonadati</taxon>
        <taxon>Bacteroidota</taxon>
        <taxon>Cytophagia</taxon>
        <taxon>Cytophagales</taxon>
        <taxon>Spirosomataceae</taxon>
        <taxon>Fibrella</taxon>
    </lineage>
</organism>
<dbReference type="Proteomes" id="UP000664628">
    <property type="component" value="Unassembled WGS sequence"/>
</dbReference>
<feature type="compositionally biased region" description="Basic and acidic residues" evidence="1">
    <location>
        <begin position="75"/>
        <end position="91"/>
    </location>
</feature>
<protein>
    <submittedName>
        <fullName evidence="2">Uncharacterized protein</fullName>
    </submittedName>
</protein>
<feature type="compositionally biased region" description="Basic and acidic residues" evidence="1">
    <location>
        <begin position="113"/>
        <end position="130"/>
    </location>
</feature>
<name>A0ABS3JKR1_9BACT</name>
<proteinExistence type="predicted"/>
<evidence type="ECO:0000313" key="3">
    <source>
        <dbReference type="Proteomes" id="UP000664628"/>
    </source>
</evidence>
<evidence type="ECO:0000313" key="2">
    <source>
        <dbReference type="EMBL" id="MBO0950585.1"/>
    </source>
</evidence>